<feature type="binding site" evidence="5">
    <location>
        <position position="111"/>
    </location>
    <ligand>
        <name>FAD</name>
        <dbReference type="ChEBI" id="CHEBI:57692"/>
    </ligand>
</feature>
<dbReference type="Proteomes" id="UP001597180">
    <property type="component" value="Unassembled WGS sequence"/>
</dbReference>
<keyword evidence="5" id="KW-0521">NADP</keyword>
<evidence type="ECO:0000256" key="6">
    <source>
        <dbReference type="SAM" id="Coils"/>
    </source>
</evidence>
<dbReference type="PANTHER" id="PTHR46972:SF1">
    <property type="entry name" value="FAD DEPENDENT OXIDOREDUCTASE DOMAIN-CONTAINING PROTEIN"/>
    <property type="match status" value="1"/>
</dbReference>
<keyword evidence="1 5" id="KW-0285">Flavoprotein</keyword>
<dbReference type="InterPro" id="IPR043683">
    <property type="entry name" value="TetX_monooxygenase"/>
</dbReference>
<dbReference type="RefSeq" id="WP_345592348.1">
    <property type="nucleotide sequence ID" value="NZ_BAABJG010000031.1"/>
</dbReference>
<dbReference type="InterPro" id="IPR036188">
    <property type="entry name" value="FAD/NAD-bd_sf"/>
</dbReference>
<evidence type="ECO:0000256" key="1">
    <source>
        <dbReference type="ARBA" id="ARBA00022630"/>
    </source>
</evidence>
<keyword evidence="5" id="KW-0963">Cytoplasm</keyword>
<dbReference type="Gene3D" id="3.50.50.60">
    <property type="entry name" value="FAD/NAD(P)-binding domain"/>
    <property type="match status" value="1"/>
</dbReference>
<reference evidence="9" key="1">
    <citation type="journal article" date="2019" name="Int. J. Syst. Evol. Microbiol.">
        <title>The Global Catalogue of Microorganisms (GCM) 10K type strain sequencing project: providing services to taxonomists for standard genome sequencing and annotation.</title>
        <authorList>
            <consortium name="The Broad Institute Genomics Platform"/>
            <consortium name="The Broad Institute Genome Sequencing Center for Infectious Disease"/>
            <person name="Wu L."/>
            <person name="Ma J."/>
        </authorList>
    </citation>
    <scope>NUCLEOTIDE SEQUENCE [LARGE SCALE GENOMIC DNA]</scope>
    <source>
        <strain evidence="9">CCUG 53270</strain>
    </source>
</reference>
<keyword evidence="9" id="KW-1185">Reference proteome</keyword>
<keyword evidence="5" id="KW-0547">Nucleotide-binding</keyword>
<comment type="catalytic activity">
    <reaction evidence="5">
        <text>a tetracycline + NADPH + O2 + H(+) = an 11a-hydroxytetracycline + NADP(+) + H2O</text>
        <dbReference type="Rhea" id="RHEA:61444"/>
        <dbReference type="ChEBI" id="CHEBI:15377"/>
        <dbReference type="ChEBI" id="CHEBI:15378"/>
        <dbReference type="ChEBI" id="CHEBI:15379"/>
        <dbReference type="ChEBI" id="CHEBI:57783"/>
        <dbReference type="ChEBI" id="CHEBI:58349"/>
        <dbReference type="ChEBI" id="CHEBI:144644"/>
        <dbReference type="ChEBI" id="CHEBI:144645"/>
    </reaction>
</comment>
<feature type="binding site" evidence="5">
    <location>
        <position position="53"/>
    </location>
    <ligand>
        <name>FAD</name>
        <dbReference type="ChEBI" id="CHEBI:57692"/>
    </ligand>
</feature>
<comment type="cofactor">
    <cofactor evidence="5">
        <name>FAD</name>
        <dbReference type="ChEBI" id="CHEBI:57692"/>
    </cofactor>
</comment>
<sequence length="409" mass="45919">MTTTTKDQKRIAIIGGGPGGLTLALILQHHGIPSVIYERELEDKSHERGGSLDIHEESGQQALKEAGLYEAFQKVARYEGEDFRLFDKTGKCFLDEVADENAPGGRPEIDRGVLCDLLLSKLDPAIIRYGYKLDKAVSLSNGMTELHFENGFVDTAHLVVGADGAFSRIRRLLSDTDVSYSGLTMLELNVEDAAKRYPDLAAFNRRGKVFALDDHKGILGQLNGDGRIKVYASLWVDREWLETSGIRSENPQEAKAKLLEIFQDWDESLKNYIRYAADAVLPRRIYMLPVGFKWKRNSGVTLIGDAAHVMSPFAGEGVNMAMQDAMELALAIVRNEDQAKAIEDYEEKMYAYSSEMARESNDNLVLCFSDDAARKLNELMNSYHEQYNEAKSSLKSGFTIRFRHDIREV</sequence>
<keyword evidence="3 5" id="KW-0560">Oxidoreductase</keyword>
<comment type="caution">
    <text evidence="5">Lacks conserved residue(s) required for the propagation of feature annotation.</text>
</comment>
<comment type="subunit">
    <text evidence="5">Monomer.</text>
</comment>
<evidence type="ECO:0000256" key="3">
    <source>
        <dbReference type="ARBA" id="ARBA00023002"/>
    </source>
</evidence>
<evidence type="ECO:0000313" key="9">
    <source>
        <dbReference type="Proteomes" id="UP001597180"/>
    </source>
</evidence>
<comment type="subcellular location">
    <subcellularLocation>
        <location evidence="5">Cytoplasm</location>
    </subcellularLocation>
</comment>
<organism evidence="8 9">
    <name type="scientific">Paenibacillus vulneris</name>
    <dbReference type="NCBI Taxonomy" id="1133364"/>
    <lineage>
        <taxon>Bacteria</taxon>
        <taxon>Bacillati</taxon>
        <taxon>Bacillota</taxon>
        <taxon>Bacilli</taxon>
        <taxon>Bacillales</taxon>
        <taxon>Paenibacillaceae</taxon>
        <taxon>Paenibacillus</taxon>
    </lineage>
</organism>
<dbReference type="InterPro" id="IPR002938">
    <property type="entry name" value="FAD-bd"/>
</dbReference>
<keyword evidence="6" id="KW-0175">Coiled coil</keyword>
<keyword evidence="2 5" id="KW-0274">FAD</keyword>
<feature type="domain" description="FAD-binding" evidence="7">
    <location>
        <begin position="156"/>
        <end position="357"/>
    </location>
</feature>
<dbReference type="EMBL" id="JBHTLU010000021">
    <property type="protein sequence ID" value="MFD1222097.1"/>
    <property type="molecule type" value="Genomic_DNA"/>
</dbReference>
<feature type="domain" description="FAD-binding" evidence="7">
    <location>
        <begin position="11"/>
        <end position="76"/>
    </location>
</feature>
<feature type="binding site" evidence="5">
    <location>
        <position position="305"/>
    </location>
    <ligand>
        <name>FAD</name>
        <dbReference type="ChEBI" id="CHEBI:57692"/>
    </ligand>
</feature>
<comment type="caution">
    <text evidence="8">The sequence shown here is derived from an EMBL/GenBank/DDBJ whole genome shotgun (WGS) entry which is preliminary data.</text>
</comment>
<comment type="function">
    <text evidence="5">An FAD-requiring monooxygenase active on some tetracycline antibiotic derivatives, which leads to their inactivation. Hydroxylates carbon 11a of tetracycline and some analogs.</text>
</comment>
<evidence type="ECO:0000256" key="5">
    <source>
        <dbReference type="HAMAP-Rule" id="MF_00845"/>
    </source>
</evidence>
<keyword evidence="4 5" id="KW-0503">Monooxygenase</keyword>
<dbReference type="SUPFAM" id="SSF51905">
    <property type="entry name" value="FAD/NAD(P)-binding domain"/>
    <property type="match status" value="1"/>
</dbReference>
<dbReference type="PRINTS" id="PR00420">
    <property type="entry name" value="RNGMNOXGNASE"/>
</dbReference>
<dbReference type="PANTHER" id="PTHR46972">
    <property type="entry name" value="MONOOXYGENASE ASQM-RELATED"/>
    <property type="match status" value="1"/>
</dbReference>
<dbReference type="Pfam" id="PF01494">
    <property type="entry name" value="FAD_binding_3"/>
    <property type="match status" value="2"/>
</dbReference>
<proteinExistence type="inferred from homology"/>
<accession>A0ABW3UNX3</accession>
<comment type="domain">
    <text evidence="5">Consists of an N-terminal FAD-binding domain with a Rossman fold and a C-terminal substrate-binding domain.</text>
</comment>
<feature type="coiled-coil region" evidence="6">
    <location>
        <begin position="342"/>
        <end position="393"/>
    </location>
</feature>
<evidence type="ECO:0000256" key="2">
    <source>
        <dbReference type="ARBA" id="ARBA00022827"/>
    </source>
</evidence>
<evidence type="ECO:0000259" key="7">
    <source>
        <dbReference type="Pfam" id="PF01494"/>
    </source>
</evidence>
<comment type="similarity">
    <text evidence="5">Belongs to the aromatic-ring hydroxylase family. TetX subfamily.</text>
</comment>
<name>A0ABW3UNX3_9BACL</name>
<dbReference type="EC" id="1.14.13.-" evidence="5"/>
<protein>
    <recommendedName>
        <fullName evidence="5">Flavin-dependent monooxygenase</fullName>
    </recommendedName>
    <alternativeName>
        <fullName evidence="5">TetX monooxygenase</fullName>
        <shortName evidence="5">TetX</shortName>
        <ecNumber evidence="5">1.14.13.-</ecNumber>
    </alternativeName>
</protein>
<evidence type="ECO:0000313" key="8">
    <source>
        <dbReference type="EMBL" id="MFD1222097.1"/>
    </source>
</evidence>
<evidence type="ECO:0000256" key="4">
    <source>
        <dbReference type="ARBA" id="ARBA00023033"/>
    </source>
</evidence>
<dbReference type="HAMAP" id="MF_00845">
    <property type="entry name" value="TetX_monooxygenase"/>
    <property type="match status" value="1"/>
</dbReference>
<gene>
    <name evidence="8" type="ORF">ACFQ4B_18405</name>
</gene>